<keyword evidence="7" id="KW-0274">FAD</keyword>
<feature type="compositionally biased region" description="Basic and acidic residues" evidence="9">
    <location>
        <begin position="499"/>
        <end position="514"/>
    </location>
</feature>
<keyword evidence="10" id="KW-0812">Transmembrane</keyword>
<evidence type="ECO:0000256" key="10">
    <source>
        <dbReference type="SAM" id="Phobius"/>
    </source>
</evidence>
<dbReference type="GO" id="GO:0008734">
    <property type="term" value="F:L-aspartate oxidase activity"/>
    <property type="evidence" value="ECO:0007669"/>
    <property type="project" value="UniProtKB-EC"/>
</dbReference>
<sequence>MRIKTDFLIIGSGISGLSLAIYLSKLVPDQKIFLITKETLKDSSTYHAQGGIACVWDDNDSFEKHIQDTLIAGDGLCDENVVRKIVSLAPDRLKTLIDLGVNFTRNEQGQYELGQEGGHTERRILHVNDQTGQNVEQVLIDNVKKLVNVEIKEFYCAVNLYAENFKCYGAYALDQHSGEINNITAKSTILATGGAGKIYLYTTNPDIASGDGIAMAYRAGATIANMEFYQFHPTCLYHPYAKSFLISEAMRGEGAVLKNIEGNEFMHKYHPSKELAPRDIVSRAIDAELKKSGDDYVLLDIASKKDPTFLKSHFPGIYENCLKFNIDITKEPIPVVPSAHYCCGGVKAEIDGTTGVKNLFVLGESACTGLHGANRLASNSLLEGLVTAYECANTLANKTHSLKVKEFPEWELGSAVTSTEAVVISQNWDEIRMVMQNFVGIVRSDMRLKKALKRMNIFSEEIDNYYRNYKIVKDLVELRNLSMVAEILIRCALSRKESRGTHYNEDHPKKEKVGRNSYIRRPW</sequence>
<dbReference type="InterPro" id="IPR003953">
    <property type="entry name" value="FAD-dep_OxRdtase_2_FAD-bd"/>
</dbReference>
<evidence type="ECO:0000256" key="5">
    <source>
        <dbReference type="ARBA" id="ARBA00022630"/>
    </source>
</evidence>
<evidence type="ECO:0000256" key="4">
    <source>
        <dbReference type="ARBA" id="ARBA00012173"/>
    </source>
</evidence>
<dbReference type="PIRSF" id="PIRSF000171">
    <property type="entry name" value="SDHA_APRA_LASPO"/>
    <property type="match status" value="1"/>
</dbReference>
<dbReference type="SUPFAM" id="SSF56425">
    <property type="entry name" value="Succinate dehydrogenase/fumarate reductase flavoprotein, catalytic domain"/>
    <property type="match status" value="1"/>
</dbReference>
<feature type="transmembrane region" description="Helical" evidence="10">
    <location>
        <begin position="7"/>
        <end position="24"/>
    </location>
</feature>
<evidence type="ECO:0000256" key="8">
    <source>
        <dbReference type="ARBA" id="ARBA00023002"/>
    </source>
</evidence>
<evidence type="ECO:0000259" key="11">
    <source>
        <dbReference type="Pfam" id="PF00890"/>
    </source>
</evidence>
<reference evidence="13" key="1">
    <citation type="journal article" date="2015" name="Nature">
        <title>Complex archaea that bridge the gap between prokaryotes and eukaryotes.</title>
        <authorList>
            <person name="Spang A."/>
            <person name="Saw J.H."/>
            <person name="Jorgensen S.L."/>
            <person name="Zaremba-Niedzwiedzka K."/>
            <person name="Martijn J."/>
            <person name="Lind A.E."/>
            <person name="van Eijk R."/>
            <person name="Schleper C."/>
            <person name="Guy L."/>
            <person name="Ettema T.J."/>
        </authorList>
    </citation>
    <scope>NUCLEOTIDE SEQUENCE</scope>
</reference>
<evidence type="ECO:0000256" key="2">
    <source>
        <dbReference type="ARBA" id="ARBA00004950"/>
    </source>
</evidence>
<comment type="cofactor">
    <cofactor evidence="1">
        <name>FAD</name>
        <dbReference type="ChEBI" id="CHEBI:57692"/>
    </cofactor>
</comment>
<dbReference type="NCBIfam" id="NF006567">
    <property type="entry name" value="PRK09077.1"/>
    <property type="match status" value="1"/>
</dbReference>
<dbReference type="Gene3D" id="3.50.50.60">
    <property type="entry name" value="FAD/NAD(P)-binding domain"/>
    <property type="match status" value="1"/>
</dbReference>
<dbReference type="AlphaFoldDB" id="A0A0F9MQ22"/>
<dbReference type="PANTHER" id="PTHR42716:SF2">
    <property type="entry name" value="L-ASPARTATE OXIDASE, CHLOROPLASTIC"/>
    <property type="match status" value="1"/>
</dbReference>
<evidence type="ECO:0000313" key="13">
    <source>
        <dbReference type="EMBL" id="KKM78875.1"/>
    </source>
</evidence>
<keyword evidence="8" id="KW-0560">Oxidoreductase</keyword>
<evidence type="ECO:0000256" key="9">
    <source>
        <dbReference type="SAM" id="MobiDB-lite"/>
    </source>
</evidence>
<dbReference type="GO" id="GO:0034628">
    <property type="term" value="P:'de novo' NAD+ biosynthetic process from L-aspartate"/>
    <property type="evidence" value="ECO:0007669"/>
    <property type="project" value="TreeGrafter"/>
</dbReference>
<dbReference type="Pfam" id="PF00890">
    <property type="entry name" value="FAD_binding_2"/>
    <property type="match status" value="1"/>
</dbReference>
<dbReference type="PANTHER" id="PTHR42716">
    <property type="entry name" value="L-ASPARTATE OXIDASE"/>
    <property type="match status" value="1"/>
</dbReference>
<dbReference type="InterPro" id="IPR005288">
    <property type="entry name" value="NadB"/>
</dbReference>
<dbReference type="Gene3D" id="3.90.700.10">
    <property type="entry name" value="Succinate dehydrogenase/fumarate reductase flavoprotein, catalytic domain"/>
    <property type="match status" value="1"/>
</dbReference>
<feature type="region of interest" description="Disordered" evidence="9">
    <location>
        <begin position="499"/>
        <end position="523"/>
    </location>
</feature>
<feature type="domain" description="FAD-dependent oxidoreductase 2 FAD-binding" evidence="11">
    <location>
        <begin position="6"/>
        <end position="381"/>
    </location>
</feature>
<dbReference type="EMBL" id="LAZR01008420">
    <property type="protein sequence ID" value="KKM78875.1"/>
    <property type="molecule type" value="Genomic_DNA"/>
</dbReference>
<protein>
    <recommendedName>
        <fullName evidence="4">L-aspartate oxidase</fullName>
        <ecNumber evidence="4">1.4.3.16</ecNumber>
    </recommendedName>
</protein>
<keyword evidence="6" id="KW-0662">Pyridine nucleotide biosynthesis</keyword>
<dbReference type="NCBIfam" id="TIGR00551">
    <property type="entry name" value="nadB"/>
    <property type="match status" value="1"/>
</dbReference>
<comment type="pathway">
    <text evidence="2">Cofactor biosynthesis; NAD(+) biosynthesis; iminoaspartate from L-aspartate (oxidase route): step 1/1.</text>
</comment>
<dbReference type="InterPro" id="IPR027477">
    <property type="entry name" value="Succ_DH/fumarate_Rdtase_cat_sf"/>
</dbReference>
<keyword evidence="10" id="KW-1133">Transmembrane helix</keyword>
<proteinExistence type="inferred from homology"/>
<evidence type="ECO:0000256" key="6">
    <source>
        <dbReference type="ARBA" id="ARBA00022642"/>
    </source>
</evidence>
<dbReference type="InterPro" id="IPR037099">
    <property type="entry name" value="Fum_R/Succ_DH_flav-like_C_sf"/>
</dbReference>
<evidence type="ECO:0000259" key="12">
    <source>
        <dbReference type="Pfam" id="PF02910"/>
    </source>
</evidence>
<evidence type="ECO:0000256" key="7">
    <source>
        <dbReference type="ARBA" id="ARBA00022827"/>
    </source>
</evidence>
<accession>A0A0F9MQ22</accession>
<organism evidence="13">
    <name type="scientific">marine sediment metagenome</name>
    <dbReference type="NCBI Taxonomy" id="412755"/>
    <lineage>
        <taxon>unclassified sequences</taxon>
        <taxon>metagenomes</taxon>
        <taxon>ecological metagenomes</taxon>
    </lineage>
</organism>
<dbReference type="InterPro" id="IPR036188">
    <property type="entry name" value="FAD/NAD-bd_sf"/>
</dbReference>
<dbReference type="EC" id="1.4.3.16" evidence="4"/>
<dbReference type="InterPro" id="IPR015939">
    <property type="entry name" value="Fum_Rdtase/Succ_DH_flav-like_C"/>
</dbReference>
<evidence type="ECO:0000256" key="3">
    <source>
        <dbReference type="ARBA" id="ARBA00008562"/>
    </source>
</evidence>
<dbReference type="FunFam" id="1.20.58.100:FF:000002">
    <property type="entry name" value="L-aspartate oxidase"/>
    <property type="match status" value="1"/>
</dbReference>
<dbReference type="SUPFAM" id="SSF46977">
    <property type="entry name" value="Succinate dehydrogenase/fumarate reductase flavoprotein C-terminal domain"/>
    <property type="match status" value="1"/>
</dbReference>
<dbReference type="UniPathway" id="UPA00253">
    <property type="reaction ID" value="UER00326"/>
</dbReference>
<gene>
    <name evidence="13" type="ORF">LCGC14_1355560</name>
</gene>
<dbReference type="Gene3D" id="1.20.58.100">
    <property type="entry name" value="Fumarate reductase/succinate dehydrogenase flavoprotein-like, C-terminal domain"/>
    <property type="match status" value="1"/>
</dbReference>
<comment type="similarity">
    <text evidence="3">Belongs to the FAD-dependent oxidoreductase 2 family. NadB subfamily.</text>
</comment>
<dbReference type="FunFam" id="3.90.700.10:FF:000002">
    <property type="entry name" value="L-aspartate oxidase"/>
    <property type="match status" value="1"/>
</dbReference>
<name>A0A0F9MQ22_9ZZZZ</name>
<feature type="domain" description="Fumarate reductase/succinate dehydrogenase flavoprotein-like C-terminal" evidence="12">
    <location>
        <begin position="430"/>
        <end position="511"/>
    </location>
</feature>
<keyword evidence="10" id="KW-0472">Membrane</keyword>
<comment type="caution">
    <text evidence="13">The sequence shown here is derived from an EMBL/GenBank/DDBJ whole genome shotgun (WGS) entry which is preliminary data.</text>
</comment>
<dbReference type="Pfam" id="PF02910">
    <property type="entry name" value="Succ_DH_flav_C"/>
    <property type="match status" value="1"/>
</dbReference>
<keyword evidence="5" id="KW-0285">Flavoprotein</keyword>
<dbReference type="SUPFAM" id="SSF51905">
    <property type="entry name" value="FAD/NAD(P)-binding domain"/>
    <property type="match status" value="1"/>
</dbReference>
<evidence type="ECO:0000256" key="1">
    <source>
        <dbReference type="ARBA" id="ARBA00001974"/>
    </source>
</evidence>